<dbReference type="AlphaFoldDB" id="A0A433ESV8"/>
<name>A0A433ESV8_9MOLU</name>
<protein>
    <recommendedName>
        <fullName evidence="1">Peptidase M60 domain-containing protein</fullName>
    </recommendedName>
</protein>
<dbReference type="Proteomes" id="UP000274545">
    <property type="component" value="Unassembled WGS sequence"/>
</dbReference>
<evidence type="ECO:0000313" key="3">
    <source>
        <dbReference type="Proteomes" id="UP000274545"/>
    </source>
</evidence>
<dbReference type="EMBL" id="RAHC01000001">
    <property type="protein sequence ID" value="RUP77994.1"/>
    <property type="molecule type" value="Genomic_DNA"/>
</dbReference>
<proteinExistence type="predicted"/>
<sequence>MNTNQLLKENYQFLNSRETADRENRVITHSEFKPTGYYLQANNTYTVTLNRDLTDNELGQIKLSIGQWGQYKKINENKNSVFSHFVIPTKANFITFYLETDGVLYLADNNLTDLQVTSVTVENSNAVIKMPTFKINKSNQYDFINDVLNTNSPFIEFVSNHFIATMQTEMIIKKVFPRLEQHFNAILAGGDKTWKYTNEILGLNEANEGINKKYPQYVHIANEDDSSGYANASDNRIMFQNSTSAGQDLFLDQISGQWALWHETGHTY</sequence>
<dbReference type="SMART" id="SM01276">
    <property type="entry name" value="M60-like"/>
    <property type="match status" value="1"/>
</dbReference>
<accession>A0A433ESV8</accession>
<dbReference type="Gene3D" id="2.60.120.1250">
    <property type="entry name" value="Peptidase M60, enhancin-like domain 1"/>
    <property type="match status" value="1"/>
</dbReference>
<gene>
    <name evidence="2" type="ORF">D6D54_00400</name>
</gene>
<comment type="caution">
    <text evidence="2">The sequence shown here is derived from an EMBL/GenBank/DDBJ whole genome shotgun (WGS) entry which is preliminary data.</text>
</comment>
<reference evidence="2 3" key="1">
    <citation type="journal article" date="2019" name="Genome Biol. Evol.">
        <title>Toxin and genome evolution in a Drosophila defensive symbiosis.</title>
        <authorList>
            <person name="Ballinger M.J."/>
            <person name="Gawryluk R.M."/>
            <person name="Perlman S.J."/>
        </authorList>
    </citation>
    <scope>NUCLEOTIDE SEQUENCE [LARGE SCALE GENOMIC DNA]</scope>
    <source>
        <strain evidence="3">sNeo</strain>
    </source>
</reference>
<dbReference type="Gene3D" id="3.40.390.80">
    <property type="entry name" value="Peptidase M60, enhancin-like domain 2"/>
    <property type="match status" value="1"/>
</dbReference>
<evidence type="ECO:0000313" key="2">
    <source>
        <dbReference type="EMBL" id="RUP77994.1"/>
    </source>
</evidence>
<feature type="domain" description="Peptidase M60" evidence="1">
    <location>
        <begin position="30"/>
        <end position="268"/>
    </location>
</feature>
<evidence type="ECO:0000259" key="1">
    <source>
        <dbReference type="PROSITE" id="PS51723"/>
    </source>
</evidence>
<dbReference type="Pfam" id="PF13402">
    <property type="entry name" value="Peptidase_M60"/>
    <property type="match status" value="1"/>
</dbReference>
<organism evidence="2 3">
    <name type="scientific">Spiroplasma poulsonii</name>
    <dbReference type="NCBI Taxonomy" id="2138"/>
    <lineage>
        <taxon>Bacteria</taxon>
        <taxon>Bacillati</taxon>
        <taxon>Mycoplasmatota</taxon>
        <taxon>Mollicutes</taxon>
        <taxon>Entomoplasmatales</taxon>
        <taxon>Spiroplasmataceae</taxon>
        <taxon>Spiroplasma</taxon>
    </lineage>
</organism>
<dbReference type="InterPro" id="IPR031161">
    <property type="entry name" value="Peptidase_M60_dom"/>
</dbReference>
<dbReference type="PROSITE" id="PS51723">
    <property type="entry name" value="PEPTIDASE_M60"/>
    <property type="match status" value="1"/>
</dbReference>